<evidence type="ECO:0000313" key="5">
    <source>
        <dbReference type="WBParaSite" id="Hba_09451"/>
    </source>
</evidence>
<keyword evidence="4" id="KW-1185">Reference proteome</keyword>
<dbReference type="InterPro" id="IPR001453">
    <property type="entry name" value="MoaB/Mog_dom"/>
</dbReference>
<dbReference type="Gene3D" id="3.40.980.10">
    <property type="entry name" value="MoaB/Mog-like domain"/>
    <property type="match status" value="1"/>
</dbReference>
<feature type="domain" description="MoaB/Mog" evidence="3">
    <location>
        <begin position="33"/>
        <end position="96"/>
    </location>
</feature>
<dbReference type="PANTHER" id="PTHR13939">
    <property type="entry name" value="NICOTINAMIDE-NUCLEOTIDE AMIDOHYDROLASE PNCC"/>
    <property type="match status" value="1"/>
</dbReference>
<dbReference type="Proteomes" id="UP000095283">
    <property type="component" value="Unplaced"/>
</dbReference>
<protein>
    <submittedName>
        <fullName evidence="5">MoCF_biosynth domain-containing protein</fullName>
    </submittedName>
</protein>
<evidence type="ECO:0000256" key="2">
    <source>
        <dbReference type="SAM" id="Phobius"/>
    </source>
</evidence>
<proteinExistence type="inferred from homology"/>
<sequence length="124" mass="14001">MNPRKTAGLIGWILYFPYIIIFTYFIKENLFSVIGDEILKGSTIDTNSNFICKKLHGLGINVKRVNISYEIRSFSDQYDIVFTTGGVGPTHDDKTYIDSSLNEPPKTAYSTLYSLRVPTGEECC</sequence>
<dbReference type="SUPFAM" id="SSF53218">
    <property type="entry name" value="Molybdenum cofactor biosynthesis proteins"/>
    <property type="match status" value="1"/>
</dbReference>
<dbReference type="WBParaSite" id="Hba_09451">
    <property type="protein sequence ID" value="Hba_09451"/>
    <property type="gene ID" value="Hba_09451"/>
</dbReference>
<evidence type="ECO:0000256" key="1">
    <source>
        <dbReference type="ARBA" id="ARBA00007589"/>
    </source>
</evidence>
<name>A0A1I7WW51_HETBA</name>
<comment type="similarity">
    <text evidence="1">In the N-terminal section; belongs to the MoaB/Mog family.</text>
</comment>
<feature type="transmembrane region" description="Helical" evidence="2">
    <location>
        <begin position="6"/>
        <end position="26"/>
    </location>
</feature>
<reference evidence="5" key="1">
    <citation type="submission" date="2016-11" db="UniProtKB">
        <authorList>
            <consortium name="WormBaseParasite"/>
        </authorList>
    </citation>
    <scope>IDENTIFICATION</scope>
</reference>
<evidence type="ECO:0000259" key="3">
    <source>
        <dbReference type="Pfam" id="PF00994"/>
    </source>
</evidence>
<keyword evidence="2" id="KW-0472">Membrane</keyword>
<dbReference type="PANTHER" id="PTHR13939:SF0">
    <property type="entry name" value="NMN AMIDOHYDROLASE-LIKE PROTEIN YFAY"/>
    <property type="match status" value="1"/>
</dbReference>
<keyword evidence="2" id="KW-0812">Transmembrane</keyword>
<dbReference type="AlphaFoldDB" id="A0A1I7WW51"/>
<dbReference type="Pfam" id="PF00994">
    <property type="entry name" value="MoCF_biosynth"/>
    <property type="match status" value="1"/>
</dbReference>
<keyword evidence="2" id="KW-1133">Transmembrane helix</keyword>
<dbReference type="InterPro" id="IPR036425">
    <property type="entry name" value="MoaB/Mog-like_dom_sf"/>
</dbReference>
<accession>A0A1I7WW51</accession>
<dbReference type="InterPro" id="IPR050101">
    <property type="entry name" value="CinA"/>
</dbReference>
<organism evidence="4 5">
    <name type="scientific">Heterorhabditis bacteriophora</name>
    <name type="common">Entomopathogenic nematode worm</name>
    <dbReference type="NCBI Taxonomy" id="37862"/>
    <lineage>
        <taxon>Eukaryota</taxon>
        <taxon>Metazoa</taxon>
        <taxon>Ecdysozoa</taxon>
        <taxon>Nematoda</taxon>
        <taxon>Chromadorea</taxon>
        <taxon>Rhabditida</taxon>
        <taxon>Rhabditina</taxon>
        <taxon>Rhabditomorpha</taxon>
        <taxon>Strongyloidea</taxon>
        <taxon>Heterorhabditidae</taxon>
        <taxon>Heterorhabditis</taxon>
    </lineage>
</organism>
<evidence type="ECO:0000313" key="4">
    <source>
        <dbReference type="Proteomes" id="UP000095283"/>
    </source>
</evidence>